<dbReference type="WBParaSite" id="SMUV_0000288401-mRNA-1">
    <property type="protein sequence ID" value="SMUV_0000288401-mRNA-1"/>
    <property type="gene ID" value="SMUV_0000288401"/>
</dbReference>
<evidence type="ECO:0000256" key="1">
    <source>
        <dbReference type="SAM" id="Phobius"/>
    </source>
</evidence>
<feature type="transmembrane region" description="Helical" evidence="1">
    <location>
        <begin position="110"/>
        <end position="132"/>
    </location>
</feature>
<dbReference type="Gene3D" id="1.20.1070.10">
    <property type="entry name" value="Rhodopsin 7-helix transmembrane proteins"/>
    <property type="match status" value="1"/>
</dbReference>
<name>A0A0N5AF46_9BILA</name>
<dbReference type="Proteomes" id="UP000046393">
    <property type="component" value="Unplaced"/>
</dbReference>
<keyword evidence="1" id="KW-1133">Transmembrane helix</keyword>
<organism evidence="2 3">
    <name type="scientific">Syphacia muris</name>
    <dbReference type="NCBI Taxonomy" id="451379"/>
    <lineage>
        <taxon>Eukaryota</taxon>
        <taxon>Metazoa</taxon>
        <taxon>Ecdysozoa</taxon>
        <taxon>Nematoda</taxon>
        <taxon>Chromadorea</taxon>
        <taxon>Rhabditida</taxon>
        <taxon>Spirurina</taxon>
        <taxon>Oxyuridomorpha</taxon>
        <taxon>Oxyuroidea</taxon>
        <taxon>Oxyuridae</taxon>
        <taxon>Syphacia</taxon>
    </lineage>
</organism>
<feature type="transmembrane region" description="Helical" evidence="1">
    <location>
        <begin position="79"/>
        <end position="98"/>
    </location>
</feature>
<dbReference type="AlphaFoldDB" id="A0A0N5AF46"/>
<accession>A0A0N5AF46</accession>
<evidence type="ECO:0000313" key="2">
    <source>
        <dbReference type="Proteomes" id="UP000046393"/>
    </source>
</evidence>
<sequence>MAWLCTAVMLDPEPSVASDGYCGVSTSAPEDFSLYHQYSQIVINTAAFTLSVIAFSIAWNRSKISKVAKQDLQLIQPILVVSAISTMILVAHNIIYILKASKVPNVTKTLQNIIVTYSSAAFSFSRIFVYFLTGKEFRSAVSGYWKRSQFRNTEPLASAVVTTAAAVPSAEADKRQREHTAGSRLRLKRISGTAPLSHIRAEPLLVNYNAYTAYGPCLRPSQETSIKTGGD</sequence>
<keyword evidence="2" id="KW-1185">Reference proteome</keyword>
<keyword evidence="1" id="KW-0472">Membrane</keyword>
<reference evidence="3" key="1">
    <citation type="submission" date="2017-02" db="UniProtKB">
        <authorList>
            <consortium name="WormBaseParasite"/>
        </authorList>
    </citation>
    <scope>IDENTIFICATION</scope>
</reference>
<protein>
    <submittedName>
        <fullName evidence="3">G_PROTEIN_RECEP_F3_4 domain-containing protein</fullName>
    </submittedName>
</protein>
<proteinExistence type="predicted"/>
<keyword evidence="1" id="KW-0812">Transmembrane</keyword>
<evidence type="ECO:0000313" key="3">
    <source>
        <dbReference type="WBParaSite" id="SMUV_0000288401-mRNA-1"/>
    </source>
</evidence>
<feature type="transmembrane region" description="Helical" evidence="1">
    <location>
        <begin position="41"/>
        <end position="59"/>
    </location>
</feature>